<dbReference type="InterPro" id="IPR007867">
    <property type="entry name" value="GMC_OxRtase_C"/>
</dbReference>
<dbReference type="Pfam" id="PF05199">
    <property type="entry name" value="GMC_oxred_C"/>
    <property type="match status" value="1"/>
</dbReference>
<dbReference type="PANTHER" id="PTHR11552:SF158">
    <property type="entry name" value="GH23626P-RELATED"/>
    <property type="match status" value="1"/>
</dbReference>
<evidence type="ECO:0000259" key="4">
    <source>
        <dbReference type="PROSITE" id="PS00624"/>
    </source>
</evidence>
<comment type="similarity">
    <text evidence="1 2">Belongs to the GMC oxidoreductase family.</text>
</comment>
<protein>
    <submittedName>
        <fullName evidence="5">Glucose dehydrogenase [FAD, quinone]-like</fullName>
    </submittedName>
</protein>
<dbReference type="Gene3D" id="3.30.560.10">
    <property type="entry name" value="Glucose Oxidase, domain 3"/>
    <property type="match status" value="3"/>
</dbReference>
<dbReference type="SUPFAM" id="SSF54373">
    <property type="entry name" value="FAD-linked reductases, C-terminal domain"/>
    <property type="match status" value="1"/>
</dbReference>
<evidence type="ECO:0000256" key="1">
    <source>
        <dbReference type="ARBA" id="ARBA00010790"/>
    </source>
</evidence>
<sequence length="766" mass="84771">MSLDAPDGMSGNCGVEYDFIIVGAGSTGTLLANRLSEISGWKILLLEAGDYGNNITDVTGISYKALMMSDYNWGFYSIPQRNSCLEANEQMGYKIRDVNGAEQIGVMPFQINTRYGRRQDSGTAFIKPFLNRKNLKVLTKALATKIIIKNKTATGVQYLQNGVLYEARSNKEVIVSAGAINSPQLLMLSGIGPKAHLQKFNCGVEYDFIIVGAGSTGTLLANRLSEISGWRILLLEAGDYGSNITDVTGISYKALMMSDYNWGFYSIPQKNSCLGFQENRCPHIRGRGVGGSSLLNALVYTRGNREDYDKWCSMGNKGWCYKDVLPYFLKTERFRWTDPNSPVERDYHNFSSTGLLSVEIPMPRSAHSKIFLEANEQMGYINRDVNGRGQVGVSSWQANTYKGRRQDGGSAFIIPFQYRRNLRVLTQSYVTKIIINNRTATGVIYLRNGVLYKARAKREVIVSGGAINSPQILMLSGIGPRKHLQAHKIPVVKDLEVGSNYLDHIQAYGLTFSSNLSEPISTIREAIAEYLQNGTGYLSSAVPSSVLGFYQTKLEPVKDYPDVELGMSDTNLTLDAKFSFMRWRSEVSAAMRGVNADSSFQISVAPLHTKSVGTIRLNSNNPLEYPAIDPNILSDPEGHDLESIYLGIQLALNVTKQIPFQKINATLQLKPVPQCKSYTFLSREYWQCASKYVVANNNHSVGTCKMGPNPKAGDVVDSNLRVHGIRRLRVADASVIPLSTSGHINAICFMIAEKGADLIKSTYKRL</sequence>
<dbReference type="GO" id="GO:0016614">
    <property type="term" value="F:oxidoreductase activity, acting on CH-OH group of donors"/>
    <property type="evidence" value="ECO:0007669"/>
    <property type="project" value="InterPro"/>
</dbReference>
<dbReference type="SUPFAM" id="SSF51905">
    <property type="entry name" value="FAD/NAD(P)-binding domain"/>
    <property type="match status" value="2"/>
</dbReference>
<evidence type="ECO:0000313" key="5">
    <source>
        <dbReference type="RefSeq" id="XP_028150949.1"/>
    </source>
</evidence>
<dbReference type="AlphaFoldDB" id="A0A6P7GMT0"/>
<feature type="domain" description="Glucose-methanol-choline oxidoreductase N-terminal" evidence="3">
    <location>
        <begin position="286"/>
        <end position="309"/>
    </location>
</feature>
<keyword evidence="2" id="KW-0285">Flavoprotein</keyword>
<keyword evidence="2" id="KW-0274">FAD</keyword>
<dbReference type="GO" id="GO:0050660">
    <property type="term" value="F:flavin adenine dinucleotide binding"/>
    <property type="evidence" value="ECO:0007669"/>
    <property type="project" value="InterPro"/>
</dbReference>
<feature type="domain" description="Glucose-methanol-choline oxidoreductase N-terminal" evidence="4">
    <location>
        <begin position="465"/>
        <end position="479"/>
    </location>
</feature>
<gene>
    <name evidence="5" type="primary">LOC114344309</name>
</gene>
<proteinExistence type="inferred from homology"/>
<feature type="domain" description="Glucose-methanol-choline oxidoreductase N-terminal" evidence="4">
    <location>
        <begin position="178"/>
        <end position="192"/>
    </location>
</feature>
<reference evidence="5" key="1">
    <citation type="submission" date="2025-08" db="UniProtKB">
        <authorList>
            <consortium name="RefSeq"/>
        </authorList>
    </citation>
    <scope>IDENTIFICATION</scope>
    <source>
        <tissue evidence="5">Whole insect</tissue>
    </source>
</reference>
<dbReference type="PROSITE" id="PS00623">
    <property type="entry name" value="GMC_OXRED_1"/>
    <property type="match status" value="1"/>
</dbReference>
<evidence type="ECO:0000259" key="3">
    <source>
        <dbReference type="PROSITE" id="PS00623"/>
    </source>
</evidence>
<dbReference type="RefSeq" id="XP_028150949.1">
    <property type="nucleotide sequence ID" value="XM_028295148.1"/>
</dbReference>
<dbReference type="PROSITE" id="PS00624">
    <property type="entry name" value="GMC_OXRED_2"/>
    <property type="match status" value="2"/>
</dbReference>
<dbReference type="InterPro" id="IPR000172">
    <property type="entry name" value="GMC_OxRdtase_N"/>
</dbReference>
<dbReference type="Gene3D" id="3.50.50.60">
    <property type="entry name" value="FAD/NAD(P)-binding domain"/>
    <property type="match status" value="3"/>
</dbReference>
<dbReference type="Pfam" id="PF00732">
    <property type="entry name" value="GMC_oxred_N"/>
    <property type="match status" value="2"/>
</dbReference>
<organism evidence="5">
    <name type="scientific">Diabrotica virgifera virgifera</name>
    <name type="common">western corn rootworm</name>
    <dbReference type="NCBI Taxonomy" id="50390"/>
    <lineage>
        <taxon>Eukaryota</taxon>
        <taxon>Metazoa</taxon>
        <taxon>Ecdysozoa</taxon>
        <taxon>Arthropoda</taxon>
        <taxon>Hexapoda</taxon>
        <taxon>Insecta</taxon>
        <taxon>Pterygota</taxon>
        <taxon>Neoptera</taxon>
        <taxon>Endopterygota</taxon>
        <taxon>Coleoptera</taxon>
        <taxon>Polyphaga</taxon>
        <taxon>Cucujiformia</taxon>
        <taxon>Chrysomeloidea</taxon>
        <taxon>Chrysomelidae</taxon>
        <taxon>Galerucinae</taxon>
        <taxon>Diabroticina</taxon>
        <taxon>Diabroticites</taxon>
        <taxon>Diabrotica</taxon>
    </lineage>
</organism>
<dbReference type="InParanoid" id="A0A6P7GMT0"/>
<dbReference type="InterPro" id="IPR012132">
    <property type="entry name" value="GMC_OxRdtase"/>
</dbReference>
<evidence type="ECO:0000256" key="2">
    <source>
        <dbReference type="RuleBase" id="RU003968"/>
    </source>
</evidence>
<dbReference type="InterPro" id="IPR036188">
    <property type="entry name" value="FAD/NAD-bd_sf"/>
</dbReference>
<name>A0A6P7GMT0_DIAVI</name>
<accession>A0A6P7GMT0</accession>
<dbReference type="PANTHER" id="PTHR11552">
    <property type="entry name" value="GLUCOSE-METHANOL-CHOLINE GMC OXIDOREDUCTASE"/>
    <property type="match status" value="1"/>
</dbReference>